<proteinExistence type="predicted"/>
<feature type="domain" description="Methyltransferase type 12" evidence="1">
    <location>
        <begin position="52"/>
        <end position="148"/>
    </location>
</feature>
<dbReference type="Gene3D" id="3.40.50.150">
    <property type="entry name" value="Vaccinia Virus protein VP39"/>
    <property type="match status" value="1"/>
</dbReference>
<dbReference type="Pfam" id="PF08242">
    <property type="entry name" value="Methyltransf_12"/>
    <property type="match status" value="1"/>
</dbReference>
<dbReference type="InterPro" id="IPR013217">
    <property type="entry name" value="Methyltransf_12"/>
</dbReference>
<keyword evidence="2" id="KW-0489">Methyltransferase</keyword>
<reference evidence="2" key="1">
    <citation type="submission" date="2021-08" db="EMBL/GenBank/DDBJ databases">
        <title>Hoeflea bacterium WL0058 sp. nov., isolated from the sediment.</title>
        <authorList>
            <person name="Wang L."/>
            <person name="Zhang D."/>
        </authorList>
    </citation>
    <scope>NUCLEOTIDE SEQUENCE</scope>
    <source>
        <strain evidence="2">WL0058</strain>
    </source>
</reference>
<dbReference type="Proteomes" id="UP001196509">
    <property type="component" value="Unassembled WGS sequence"/>
</dbReference>
<organism evidence="2 3">
    <name type="scientific">Flavimaribacter sediminis</name>
    <dbReference type="NCBI Taxonomy" id="2865987"/>
    <lineage>
        <taxon>Bacteria</taxon>
        <taxon>Pseudomonadati</taxon>
        <taxon>Pseudomonadota</taxon>
        <taxon>Alphaproteobacteria</taxon>
        <taxon>Hyphomicrobiales</taxon>
        <taxon>Rhizobiaceae</taxon>
        <taxon>Flavimaribacter</taxon>
    </lineage>
</organism>
<name>A0AAE2ZLI9_9HYPH</name>
<keyword evidence="2" id="KW-0808">Transferase</keyword>
<evidence type="ECO:0000313" key="3">
    <source>
        <dbReference type="Proteomes" id="UP001196509"/>
    </source>
</evidence>
<evidence type="ECO:0000259" key="1">
    <source>
        <dbReference type="Pfam" id="PF08242"/>
    </source>
</evidence>
<dbReference type="SUPFAM" id="SSF53335">
    <property type="entry name" value="S-adenosyl-L-methionine-dependent methyltransferases"/>
    <property type="match status" value="1"/>
</dbReference>
<dbReference type="InterPro" id="IPR029063">
    <property type="entry name" value="SAM-dependent_MTases_sf"/>
</dbReference>
<dbReference type="AlphaFoldDB" id="A0AAE2ZLI9"/>
<sequence length="206" mass="22466">MTLRSVIVEQFGKPHGPLGRIVGYILANRPSGAERSRWTVDLLELREGQDILEIGCGPGLALEKCLAAVAAGRVVGIDHSELMIRQAGRRLHSCIESGRLKLQIGGLEILYEETDAYDRIFSINVIQFLGDMDRVFALLLDRLKPGGLCATTLQPRNQEATRETALEAARNMTCAMTKAGFEAVASHELTMEPTPAICITGVKANH</sequence>
<dbReference type="CDD" id="cd02440">
    <property type="entry name" value="AdoMet_MTases"/>
    <property type="match status" value="1"/>
</dbReference>
<evidence type="ECO:0000313" key="2">
    <source>
        <dbReference type="EMBL" id="MBW8636670.1"/>
    </source>
</evidence>
<dbReference type="EMBL" id="JAICBX010000001">
    <property type="protein sequence ID" value="MBW8636670.1"/>
    <property type="molecule type" value="Genomic_DNA"/>
</dbReference>
<comment type="caution">
    <text evidence="2">The sequence shown here is derived from an EMBL/GenBank/DDBJ whole genome shotgun (WGS) entry which is preliminary data.</text>
</comment>
<dbReference type="GO" id="GO:0008168">
    <property type="term" value="F:methyltransferase activity"/>
    <property type="evidence" value="ECO:0007669"/>
    <property type="project" value="UniProtKB-KW"/>
</dbReference>
<gene>
    <name evidence="2" type="ORF">K1W69_05655</name>
</gene>
<dbReference type="PANTHER" id="PTHR43861:SF1">
    <property type="entry name" value="TRANS-ACONITATE 2-METHYLTRANSFERASE"/>
    <property type="match status" value="1"/>
</dbReference>
<keyword evidence="3" id="KW-1185">Reference proteome</keyword>
<dbReference type="RefSeq" id="WP_220227333.1">
    <property type="nucleotide sequence ID" value="NZ_JAICBX010000001.1"/>
</dbReference>
<protein>
    <submittedName>
        <fullName evidence="2">Class I SAM-dependent methyltransferase</fullName>
    </submittedName>
</protein>
<accession>A0AAE2ZLI9</accession>
<dbReference type="GO" id="GO:0032259">
    <property type="term" value="P:methylation"/>
    <property type="evidence" value="ECO:0007669"/>
    <property type="project" value="UniProtKB-KW"/>
</dbReference>
<dbReference type="PANTHER" id="PTHR43861">
    <property type="entry name" value="TRANS-ACONITATE 2-METHYLTRANSFERASE-RELATED"/>
    <property type="match status" value="1"/>
</dbReference>